<dbReference type="InterPro" id="IPR003115">
    <property type="entry name" value="ParB_N"/>
</dbReference>
<gene>
    <name evidence="3" type="ORF">ACFSVL_36320</name>
</gene>
<reference evidence="4" key="1">
    <citation type="journal article" date="2019" name="Int. J. Syst. Evol. Microbiol.">
        <title>The Global Catalogue of Microorganisms (GCM) 10K type strain sequencing project: providing services to taxonomists for standard genome sequencing and annotation.</title>
        <authorList>
            <consortium name="The Broad Institute Genomics Platform"/>
            <consortium name="The Broad Institute Genome Sequencing Center for Infectious Disease"/>
            <person name="Wu L."/>
            <person name="Ma J."/>
        </authorList>
    </citation>
    <scope>NUCLEOTIDE SEQUENCE [LARGE SCALE GENOMIC DNA]</scope>
    <source>
        <strain evidence="4">CGMCC 4.7641</strain>
    </source>
</reference>
<comment type="caution">
    <text evidence="3">The sequence shown here is derived from an EMBL/GenBank/DDBJ whole genome shotgun (WGS) entry which is preliminary data.</text>
</comment>
<dbReference type="Proteomes" id="UP001597483">
    <property type="component" value="Unassembled WGS sequence"/>
</dbReference>
<evidence type="ECO:0000313" key="3">
    <source>
        <dbReference type="EMBL" id="MFD2472911.1"/>
    </source>
</evidence>
<evidence type="ECO:0000313" key="4">
    <source>
        <dbReference type="Proteomes" id="UP001597483"/>
    </source>
</evidence>
<organism evidence="3 4">
    <name type="scientific">Amycolatopsis silviterrae</name>
    <dbReference type="NCBI Taxonomy" id="1656914"/>
    <lineage>
        <taxon>Bacteria</taxon>
        <taxon>Bacillati</taxon>
        <taxon>Actinomycetota</taxon>
        <taxon>Actinomycetes</taxon>
        <taxon>Pseudonocardiales</taxon>
        <taxon>Pseudonocardiaceae</taxon>
        <taxon>Amycolatopsis</taxon>
    </lineage>
</organism>
<dbReference type="InterPro" id="IPR036086">
    <property type="entry name" value="ParB/Sulfiredoxin_sf"/>
</dbReference>
<proteinExistence type="predicted"/>
<feature type="domain" description="ParB-like N-terminal" evidence="2">
    <location>
        <begin position="39"/>
        <end position="123"/>
    </location>
</feature>
<sequence>MVQVLRCRDSAAAVRPEDWADERLAWQAVDEWIEGEQAVPVPIAALRPSDSPRLAGEDCAHARLLATAPAELPPVLVHRPSMRVIDGMHRLQAAQLRGAETVLVRFFDGSAANAFVLGVRLNVAHGLPLSISDRRAAAMRIVASHPRWSDRAIAAATGMSAKTVAAVRRCASEDNPQLRVRLGRDGRVRPLSTAPGRLRASKLLQEKPEASLRQIAMEAGISPGTVRDVRDRIARGEDPVPPAQRTGPRAQLTSRPEPVRCETGELMALLRKDPSLRLTENGRRLISLLSVSAINGREQQELLGTVPPHCRRTVAELAAACAQAWQELAEKLVEHA</sequence>
<keyword evidence="4" id="KW-1185">Reference proteome</keyword>
<dbReference type="RefSeq" id="WP_378310988.1">
    <property type="nucleotide sequence ID" value="NZ_JBHUKS010000028.1"/>
</dbReference>
<protein>
    <submittedName>
        <fullName evidence="3">ParB N-terminal domain-containing protein</fullName>
    </submittedName>
</protein>
<evidence type="ECO:0000256" key="1">
    <source>
        <dbReference type="SAM" id="MobiDB-lite"/>
    </source>
</evidence>
<evidence type="ECO:0000259" key="2">
    <source>
        <dbReference type="SMART" id="SM00470"/>
    </source>
</evidence>
<dbReference type="SMART" id="SM00470">
    <property type="entry name" value="ParB"/>
    <property type="match status" value="1"/>
</dbReference>
<feature type="region of interest" description="Disordered" evidence="1">
    <location>
        <begin position="235"/>
        <end position="256"/>
    </location>
</feature>
<dbReference type="SUPFAM" id="SSF110849">
    <property type="entry name" value="ParB/Sulfiredoxin"/>
    <property type="match status" value="1"/>
</dbReference>
<accession>A0ABW5HIA5</accession>
<dbReference type="EMBL" id="JBHUKS010000028">
    <property type="protein sequence ID" value="MFD2472911.1"/>
    <property type="molecule type" value="Genomic_DNA"/>
</dbReference>
<name>A0ABW5HIA5_9PSEU</name>